<keyword evidence="3" id="KW-1185">Reference proteome</keyword>
<sequence length="303" mass="34185">MIRSFICIVLLIFGTHTASAETSQSTHNSTVTDRYTLDVGMFYANSDSNFIATSPKTGGTFLVDFEDELLLAEEQYLPYFEFTFSFNQRHSIYIDWKSLDRNAETDTVSEDFILEDIDGKDYLIETGAKLNTELNIDILRIGYGYDIWQGTHYAVGVSVGLHAMFIETAFKGTIGICVPDSTLTSLCSNAVSTPEVVDETITAPLPDIGVYGSYEFYPGWKFAAHAQYFAIKYDDVDGSLIDIRLGVEAKICDNWSLKLAYNYYDVDITIEKTRNIGNIEQRTFDYNINYSFTGPMFAVSYVF</sequence>
<dbReference type="AlphaFoldDB" id="A0A3G8LXD6"/>
<evidence type="ECO:0008006" key="4">
    <source>
        <dbReference type="Google" id="ProtNLM"/>
    </source>
</evidence>
<dbReference type="RefSeq" id="WP_124731290.1">
    <property type="nucleotide sequence ID" value="NZ_CBCSKC010000004.1"/>
</dbReference>
<keyword evidence="1" id="KW-0732">Signal</keyword>
<dbReference type="EMBL" id="CP034015">
    <property type="protein sequence ID" value="AZG73755.1"/>
    <property type="molecule type" value="Genomic_DNA"/>
</dbReference>
<dbReference type="InterPro" id="IPR036709">
    <property type="entry name" value="Autotransporte_beta_dom_sf"/>
</dbReference>
<feature type="chain" id="PRO_5018319847" description="Outer membrane protein beta-barrel domain-containing protein" evidence="1">
    <location>
        <begin position="21"/>
        <end position="303"/>
    </location>
</feature>
<dbReference type="Proteomes" id="UP000278035">
    <property type="component" value="Chromosome"/>
</dbReference>
<dbReference type="SUPFAM" id="SSF103515">
    <property type="entry name" value="Autotransporter"/>
    <property type="match status" value="1"/>
</dbReference>
<feature type="signal peptide" evidence="1">
    <location>
        <begin position="1"/>
        <end position="20"/>
    </location>
</feature>
<evidence type="ECO:0000256" key="1">
    <source>
        <dbReference type="SAM" id="SignalP"/>
    </source>
</evidence>
<accession>A0A3G8LXD6</accession>
<proteinExistence type="predicted"/>
<protein>
    <recommendedName>
        <fullName evidence="4">Outer membrane protein beta-barrel domain-containing protein</fullName>
    </recommendedName>
</protein>
<evidence type="ECO:0000313" key="3">
    <source>
        <dbReference type="Proteomes" id="UP000278035"/>
    </source>
</evidence>
<reference evidence="3" key="1">
    <citation type="submission" date="2018-11" db="EMBL/GenBank/DDBJ databases">
        <title>Shewanella sp. M2.</title>
        <authorList>
            <person name="Hwang Y.J."/>
            <person name="Hwang C.Y."/>
        </authorList>
    </citation>
    <scope>NUCLEOTIDE SEQUENCE [LARGE SCALE GENOMIC DNA]</scope>
    <source>
        <strain evidence="3">LMG 19866</strain>
    </source>
</reference>
<gene>
    <name evidence="2" type="ORF">EGC82_13880</name>
</gene>
<organism evidence="2 3">
    <name type="scientific">Shewanella livingstonensis</name>
    <dbReference type="NCBI Taxonomy" id="150120"/>
    <lineage>
        <taxon>Bacteria</taxon>
        <taxon>Pseudomonadati</taxon>
        <taxon>Pseudomonadota</taxon>
        <taxon>Gammaproteobacteria</taxon>
        <taxon>Alteromonadales</taxon>
        <taxon>Shewanellaceae</taxon>
        <taxon>Shewanella</taxon>
    </lineage>
</organism>
<name>A0A3G8LXD6_9GAMM</name>
<evidence type="ECO:0000313" key="2">
    <source>
        <dbReference type="EMBL" id="AZG73755.1"/>
    </source>
</evidence>
<dbReference type="OrthoDB" id="7056944at2"/>
<dbReference type="KEGG" id="slj:EGC82_13880"/>